<dbReference type="GO" id="GO:0016798">
    <property type="term" value="F:hydrolase activity, acting on glycosyl bonds"/>
    <property type="evidence" value="ECO:0007669"/>
    <property type="project" value="UniProtKB-KW"/>
</dbReference>
<dbReference type="InterPro" id="IPR013783">
    <property type="entry name" value="Ig-like_fold"/>
</dbReference>
<keyword evidence="7" id="KW-0119">Carbohydrate metabolism</keyword>
<keyword evidence="9" id="KW-0812">Transmembrane</keyword>
<dbReference type="eggNOG" id="ENOG5032SP6">
    <property type="taxonomic scope" value="Bacteria"/>
</dbReference>
<dbReference type="Proteomes" id="UP000010301">
    <property type="component" value="Unassembled WGS sequence"/>
</dbReference>
<evidence type="ECO:0000256" key="3">
    <source>
        <dbReference type="ARBA" id="ARBA00022581"/>
    </source>
</evidence>
<keyword evidence="14" id="KW-1185">Reference proteome</keyword>
<dbReference type="GO" id="GO:0000272">
    <property type="term" value="P:polysaccharide catabolic process"/>
    <property type="evidence" value="ECO:0007669"/>
    <property type="project" value="UniProtKB-KW"/>
</dbReference>
<keyword evidence="9" id="KW-0472">Membrane</keyword>
<feature type="region of interest" description="Disordered" evidence="8">
    <location>
        <begin position="150"/>
        <end position="189"/>
    </location>
</feature>
<name>C0VY35_9ACTO</name>
<dbReference type="CDD" id="cd00063">
    <property type="entry name" value="FN3"/>
    <property type="match status" value="1"/>
</dbReference>
<feature type="chain" id="PRO_5002903606" evidence="10">
    <location>
        <begin position="36"/>
        <end position="763"/>
    </location>
</feature>
<organism evidence="13 14">
    <name type="scientific">Gleimia coleocanis DSM 15436</name>
    <dbReference type="NCBI Taxonomy" id="525245"/>
    <lineage>
        <taxon>Bacteria</taxon>
        <taxon>Bacillati</taxon>
        <taxon>Actinomycetota</taxon>
        <taxon>Actinomycetes</taxon>
        <taxon>Actinomycetales</taxon>
        <taxon>Actinomycetaceae</taxon>
        <taxon>Gleimia</taxon>
    </lineage>
</organism>
<feature type="region of interest" description="Disordered" evidence="8">
    <location>
        <begin position="517"/>
        <end position="578"/>
    </location>
</feature>
<feature type="compositionally biased region" description="Low complexity" evidence="8">
    <location>
        <begin position="687"/>
        <end position="697"/>
    </location>
</feature>
<feature type="region of interest" description="Disordered" evidence="8">
    <location>
        <begin position="687"/>
        <end position="734"/>
    </location>
</feature>
<dbReference type="Gene3D" id="2.60.40.10">
    <property type="entry name" value="Immunoglobulins"/>
    <property type="match status" value="1"/>
</dbReference>
<evidence type="ECO:0000313" key="14">
    <source>
        <dbReference type="Proteomes" id="UP000010301"/>
    </source>
</evidence>
<keyword evidence="5" id="KW-0572">Peptidoglycan-anchor</keyword>
<evidence type="ECO:0000259" key="12">
    <source>
        <dbReference type="PROSITE" id="PS50853"/>
    </source>
</evidence>
<dbReference type="SMART" id="SM00060">
    <property type="entry name" value="FN3"/>
    <property type="match status" value="2"/>
</dbReference>
<evidence type="ECO:0000256" key="8">
    <source>
        <dbReference type="SAM" id="MobiDB-lite"/>
    </source>
</evidence>
<dbReference type="EMBL" id="ACFG01000004">
    <property type="protein sequence ID" value="EEH64338.1"/>
    <property type="molecule type" value="Genomic_DNA"/>
</dbReference>
<dbReference type="PROSITE" id="PS50853">
    <property type="entry name" value="FN3"/>
    <property type="match status" value="1"/>
</dbReference>
<keyword evidence="6" id="KW-0326">Glycosidase</keyword>
<feature type="transmembrane region" description="Helical" evidence="9">
    <location>
        <begin position="738"/>
        <end position="756"/>
    </location>
</feature>
<dbReference type="Pfam" id="PF00746">
    <property type="entry name" value="Gram_pos_anchor"/>
    <property type="match status" value="1"/>
</dbReference>
<feature type="domain" description="Fibronectin type-III" evidence="12">
    <location>
        <begin position="192"/>
        <end position="288"/>
    </location>
</feature>
<evidence type="ECO:0000259" key="11">
    <source>
        <dbReference type="PROSITE" id="PS50847"/>
    </source>
</evidence>
<sequence>MKMRLRKNSQNLLRSGLVTATAGALLFSMATPVFATETNGETSTFAAVSTQPSAHPQAAKNVTVEVVGKQITVNWERAASHRGNYRVAVYQGNRPVLASYHFNGPVNVNTATLQTNVDYYVTVAPMDSWDIDIITGSSVLSDYFKLTEETAPVNPGTPNPAQPGTGTPGGGEPGSEGSGGSEEAPKVAVPSVPVGLSARLAVKDSTGIESYWFEPENGKPITNYDIQLVGSDGSTVDAKADMTSDAPEFANFKGLKPGVSYQVKVRAENKGGWGPWTELSAPVVIPANQDAFRMQIDKEGFGVFESADHRFATVSWTQTGYEPEHSVYLVRILCVQACGADFKSHFEQFDARGLNTNWKLDKLPAGVFKAQLKLIHGKLQSEVAESEPFVIGVPKEIKATELSVTPTTDIDPAKDNTFKVTGTGYTGPAADKGVYVVVTEPSVWTPGKNPDPKRINQFLVADWVMPGNIKDGNFTTTITVPAGKFKPGKQYFVGTMAAHALSLVERDLDKQVNLTLKQAEASAPKPTDPVTPKPEIPGNQPETPGTQPGTPGTQPENPGTQPGTPEQPETPAQPQPPVVDPAVKVAVSAAGTPVSSFTEGEEITLDLDFTGVEEGSSWSVVLHSDPVSLGTVTVMGGKAVLKINTETAALLVAGDHTLKFTQVGTLTPKLIELPWKVVAKAVTPAPANPVPSQLTPAPQKPAPAPTQPAPALANPAPQASGNPGPQSKGTLPNTGADSAALLLASITLLGGGLLALRSRKRLS</sequence>
<dbReference type="PROSITE" id="PS50847">
    <property type="entry name" value="GRAM_POS_ANCHORING"/>
    <property type="match status" value="1"/>
</dbReference>
<keyword evidence="3" id="KW-0945">Host-virus interaction</keyword>
<keyword evidence="9" id="KW-1133">Transmembrane helix</keyword>
<evidence type="ECO:0000256" key="5">
    <source>
        <dbReference type="ARBA" id="ARBA00023088"/>
    </source>
</evidence>
<keyword evidence="7" id="KW-0624">Polysaccharide degradation</keyword>
<keyword evidence="2" id="KW-0964">Secreted</keyword>
<keyword evidence="4 10" id="KW-0732">Signal</keyword>
<comment type="caution">
    <text evidence="13">The sequence shown here is derived from an EMBL/GenBank/DDBJ whole genome shotgun (WGS) entry which is preliminary data.</text>
</comment>
<feature type="compositionally biased region" description="Polar residues" evidence="8">
    <location>
        <begin position="720"/>
        <end position="733"/>
    </location>
</feature>
<evidence type="ECO:0000313" key="13">
    <source>
        <dbReference type="EMBL" id="EEH64338.1"/>
    </source>
</evidence>
<feature type="compositionally biased region" description="Gly residues" evidence="8">
    <location>
        <begin position="166"/>
        <end position="180"/>
    </location>
</feature>
<dbReference type="RefSeq" id="WP_006547072.1">
    <property type="nucleotide sequence ID" value="NZ_DS999545.1"/>
</dbReference>
<accession>C0VY35</accession>
<evidence type="ECO:0000256" key="2">
    <source>
        <dbReference type="ARBA" id="ARBA00022525"/>
    </source>
</evidence>
<evidence type="ECO:0000256" key="10">
    <source>
        <dbReference type="SAM" id="SignalP"/>
    </source>
</evidence>
<feature type="compositionally biased region" description="Low complexity" evidence="8">
    <location>
        <begin position="709"/>
        <end position="719"/>
    </location>
</feature>
<dbReference type="InterPro" id="IPR036116">
    <property type="entry name" value="FN3_sf"/>
</dbReference>
<dbReference type="OrthoDB" id="5241356at2"/>
<dbReference type="PANTHER" id="PTHR13037">
    <property type="entry name" value="FORMIN"/>
    <property type="match status" value="1"/>
</dbReference>
<keyword evidence="6" id="KW-0378">Hydrolase</keyword>
<feature type="compositionally biased region" description="Pro residues" evidence="8">
    <location>
        <begin position="526"/>
        <end position="535"/>
    </location>
</feature>
<evidence type="ECO:0000256" key="4">
    <source>
        <dbReference type="ARBA" id="ARBA00022729"/>
    </source>
</evidence>
<dbReference type="SUPFAM" id="SSF49265">
    <property type="entry name" value="Fibronectin type III"/>
    <property type="match status" value="1"/>
</dbReference>
<dbReference type="PANTHER" id="PTHR13037:SF24">
    <property type="entry name" value="POLYCOMB PROTEIN PCL-RELATED"/>
    <property type="match status" value="1"/>
</dbReference>
<evidence type="ECO:0000256" key="7">
    <source>
        <dbReference type="ARBA" id="ARBA00023326"/>
    </source>
</evidence>
<dbReference type="Pfam" id="PF00041">
    <property type="entry name" value="fn3"/>
    <property type="match status" value="1"/>
</dbReference>
<feature type="domain" description="Gram-positive cocci surface proteins LPxTG" evidence="11">
    <location>
        <begin position="731"/>
        <end position="763"/>
    </location>
</feature>
<dbReference type="NCBIfam" id="TIGR01167">
    <property type="entry name" value="LPXTG_anchor"/>
    <property type="match status" value="1"/>
</dbReference>
<feature type="compositionally biased region" description="Pro residues" evidence="8">
    <location>
        <begin position="698"/>
        <end position="708"/>
    </location>
</feature>
<dbReference type="AlphaFoldDB" id="C0VY35"/>
<feature type="compositionally biased region" description="Low complexity" evidence="8">
    <location>
        <begin position="537"/>
        <end position="570"/>
    </location>
</feature>
<evidence type="ECO:0000256" key="1">
    <source>
        <dbReference type="ARBA" id="ARBA00022512"/>
    </source>
</evidence>
<dbReference type="HOGENOM" id="CLU_365485_0_0_11"/>
<dbReference type="InterPro" id="IPR003961">
    <property type="entry name" value="FN3_dom"/>
</dbReference>
<keyword evidence="1" id="KW-0134">Cell wall</keyword>
<evidence type="ECO:0000256" key="6">
    <source>
        <dbReference type="ARBA" id="ARBA00023295"/>
    </source>
</evidence>
<feature type="signal peptide" evidence="10">
    <location>
        <begin position="1"/>
        <end position="35"/>
    </location>
</feature>
<dbReference type="InterPro" id="IPR019931">
    <property type="entry name" value="LPXTG_anchor"/>
</dbReference>
<protein>
    <submittedName>
        <fullName evidence="13">LPXTG-motif cell wall anchor domain protein</fullName>
    </submittedName>
</protein>
<gene>
    <name evidence="13" type="ORF">HMPREF0044_0075</name>
</gene>
<proteinExistence type="predicted"/>
<reference evidence="13 14" key="1">
    <citation type="submission" date="2009-01" db="EMBL/GenBank/DDBJ databases">
        <authorList>
            <person name="Qin X."/>
            <person name="Bachman B."/>
            <person name="Battles P."/>
            <person name="Bell A."/>
            <person name="Bess C."/>
            <person name="Bickham C."/>
            <person name="Chaboub L."/>
            <person name="Chen D."/>
            <person name="Coyle M."/>
            <person name="Deiros D.R."/>
            <person name="Dinh H."/>
            <person name="Forbes L."/>
            <person name="Fowler G."/>
            <person name="Francisco L."/>
            <person name="Fu Q."/>
            <person name="Gubbala S."/>
            <person name="Hale W."/>
            <person name="Han Y."/>
            <person name="Hemphill L."/>
            <person name="Highlander S.K."/>
            <person name="Hirani K."/>
            <person name="Hogues M."/>
            <person name="Jackson L."/>
            <person name="Jakkamsetti A."/>
            <person name="Javaid M."/>
            <person name="Jiang H."/>
            <person name="Korchina V."/>
            <person name="Kovar C."/>
            <person name="Lara F."/>
            <person name="Lee S."/>
            <person name="Mata R."/>
            <person name="Mathew T."/>
            <person name="Moen C."/>
            <person name="Morales K."/>
            <person name="Munidasa M."/>
            <person name="Nazareth L."/>
            <person name="Ngo R."/>
            <person name="Nguyen L."/>
            <person name="Okwuonu G."/>
            <person name="Ongeri F."/>
            <person name="Patil S."/>
            <person name="Petrosino J."/>
            <person name="Pham C."/>
            <person name="Pham P."/>
            <person name="Pu L.-L."/>
            <person name="Puazo M."/>
            <person name="Raj R."/>
            <person name="Reid J."/>
            <person name="Rouhana J."/>
            <person name="Saada N."/>
            <person name="Shang Y."/>
            <person name="Simmons D."/>
            <person name="Thornton R."/>
            <person name="Warren J."/>
            <person name="Weissenberger G."/>
            <person name="Zhang J."/>
            <person name="Zhang L."/>
            <person name="Zhou C."/>
            <person name="Zhu D."/>
            <person name="Muzny D."/>
            <person name="Worley K."/>
            <person name="Gibbs R."/>
        </authorList>
    </citation>
    <scope>NUCLEOTIDE SEQUENCE [LARGE SCALE GENOMIC DNA]</scope>
    <source>
        <strain evidence="13 14">DSM 15436</strain>
    </source>
</reference>
<evidence type="ECO:0000256" key="9">
    <source>
        <dbReference type="SAM" id="Phobius"/>
    </source>
</evidence>